<comment type="caution">
    <text evidence="1">The sequence shown here is derived from an EMBL/GenBank/DDBJ whole genome shotgun (WGS) entry which is preliminary data.</text>
</comment>
<dbReference type="EMBL" id="JABCKI010000024">
    <property type="protein sequence ID" value="KAG5653993.1"/>
    <property type="molecule type" value="Genomic_DNA"/>
</dbReference>
<dbReference type="AlphaFoldDB" id="A0A9P7GPQ9"/>
<accession>A0A9P7GPQ9</accession>
<reference evidence="1" key="1">
    <citation type="submission" date="2021-02" db="EMBL/GenBank/DDBJ databases">
        <authorList>
            <person name="Nieuwenhuis M."/>
            <person name="Van De Peppel L.J.J."/>
        </authorList>
    </citation>
    <scope>NUCLEOTIDE SEQUENCE</scope>
    <source>
        <strain evidence="1">D49</strain>
    </source>
</reference>
<protein>
    <submittedName>
        <fullName evidence="1">Uncharacterized protein</fullName>
    </submittedName>
</protein>
<dbReference type="Proteomes" id="UP000717328">
    <property type="component" value="Unassembled WGS sequence"/>
</dbReference>
<sequence>MSNEGLFLKPTPLPPAPSSFLPSTVLYNAYERCLNYEAETVETTSTQNPDQLRPLIAARILGYLLLHAPMEEGRIFLSEEIMACLDARAMFDLARVYNDNLIRICE</sequence>
<reference evidence="1" key="2">
    <citation type="submission" date="2021-10" db="EMBL/GenBank/DDBJ databases">
        <title>Phylogenomics reveals ancestral predisposition of the termite-cultivated fungus Termitomyces towards a domesticated lifestyle.</title>
        <authorList>
            <person name="Auxier B."/>
            <person name="Grum-Grzhimaylo A."/>
            <person name="Cardenas M.E."/>
            <person name="Lodge J.D."/>
            <person name="Laessoe T."/>
            <person name="Pedersen O."/>
            <person name="Smith M.E."/>
            <person name="Kuyper T.W."/>
            <person name="Franco-Molano E.A."/>
            <person name="Baroni T.J."/>
            <person name="Aanen D.K."/>
        </authorList>
    </citation>
    <scope>NUCLEOTIDE SEQUENCE</scope>
    <source>
        <strain evidence="1">D49</strain>
    </source>
</reference>
<name>A0A9P7GPQ9_9AGAR</name>
<evidence type="ECO:0000313" key="1">
    <source>
        <dbReference type="EMBL" id="KAG5653993.1"/>
    </source>
</evidence>
<gene>
    <name evidence="1" type="ORF">H0H81_008575</name>
</gene>
<evidence type="ECO:0000313" key="2">
    <source>
        <dbReference type="Proteomes" id="UP000717328"/>
    </source>
</evidence>
<organism evidence="1 2">
    <name type="scientific">Sphagnurus paluster</name>
    <dbReference type="NCBI Taxonomy" id="117069"/>
    <lineage>
        <taxon>Eukaryota</taxon>
        <taxon>Fungi</taxon>
        <taxon>Dikarya</taxon>
        <taxon>Basidiomycota</taxon>
        <taxon>Agaricomycotina</taxon>
        <taxon>Agaricomycetes</taxon>
        <taxon>Agaricomycetidae</taxon>
        <taxon>Agaricales</taxon>
        <taxon>Tricholomatineae</taxon>
        <taxon>Lyophyllaceae</taxon>
        <taxon>Sphagnurus</taxon>
    </lineage>
</organism>
<keyword evidence="2" id="KW-1185">Reference proteome</keyword>
<proteinExistence type="predicted"/>
<dbReference type="OrthoDB" id="2104739at2759"/>